<reference evidence="1 2" key="1">
    <citation type="submission" date="2019-03" db="EMBL/GenBank/DDBJ databases">
        <title>Dyadobacter AR-3-6 sp. nov., isolated from arctic soil.</title>
        <authorList>
            <person name="Chaudhary D.K."/>
        </authorList>
    </citation>
    <scope>NUCLEOTIDE SEQUENCE [LARGE SCALE GENOMIC DNA]</scope>
    <source>
        <strain evidence="1 2">AR-3-6</strain>
    </source>
</reference>
<protein>
    <submittedName>
        <fullName evidence="1">Uncharacterized protein</fullName>
    </submittedName>
</protein>
<gene>
    <name evidence="1" type="ORF">E0F88_31600</name>
</gene>
<sequence>MKGRVDLCFYGFLIATAVAIVLSQSRKSHINDGISFPDGFSKLPLHLRDVEQLVSKITPNKKYSYWNYTSVLGGYKTIIWFKGDSLLRKRLHFKMPGYGVFSSNSISKTYSYVEFIDNDTMRFANNKADIIEFIGKVDNIEEATLIANLNNLHPDYDDNRGSCYRETSENYQIYLMSFEGCPESRQSVLATISKSGRFDARFLEVYQQSNDCYSH</sequence>
<proteinExistence type="predicted"/>
<evidence type="ECO:0000313" key="1">
    <source>
        <dbReference type="EMBL" id="TDE09029.1"/>
    </source>
</evidence>
<dbReference type="RefSeq" id="WP_131962464.1">
    <property type="nucleotide sequence ID" value="NZ_SMFL01000022.1"/>
</dbReference>
<dbReference type="EMBL" id="SMFL01000022">
    <property type="protein sequence ID" value="TDE09029.1"/>
    <property type="molecule type" value="Genomic_DNA"/>
</dbReference>
<organism evidence="1 2">
    <name type="scientific">Dyadobacter psychrotolerans</name>
    <dbReference type="NCBI Taxonomy" id="2541721"/>
    <lineage>
        <taxon>Bacteria</taxon>
        <taxon>Pseudomonadati</taxon>
        <taxon>Bacteroidota</taxon>
        <taxon>Cytophagia</taxon>
        <taxon>Cytophagales</taxon>
        <taxon>Spirosomataceae</taxon>
        <taxon>Dyadobacter</taxon>
    </lineage>
</organism>
<evidence type="ECO:0000313" key="2">
    <source>
        <dbReference type="Proteomes" id="UP000294850"/>
    </source>
</evidence>
<dbReference type="OrthoDB" id="768050at2"/>
<dbReference type="AlphaFoldDB" id="A0A4R5D6E7"/>
<comment type="caution">
    <text evidence="1">The sequence shown here is derived from an EMBL/GenBank/DDBJ whole genome shotgun (WGS) entry which is preliminary data.</text>
</comment>
<keyword evidence="2" id="KW-1185">Reference proteome</keyword>
<accession>A0A4R5D6E7</accession>
<name>A0A4R5D6E7_9BACT</name>
<dbReference type="Proteomes" id="UP000294850">
    <property type="component" value="Unassembled WGS sequence"/>
</dbReference>